<comment type="caution">
    <text evidence="1">The sequence shown here is derived from an EMBL/GenBank/DDBJ whole genome shotgun (WGS) entry which is preliminary data.</text>
</comment>
<reference evidence="1" key="1">
    <citation type="journal article" date="2021" name="Proc. Natl. Acad. Sci. U.S.A.">
        <title>Three genomes in the algal genus Volvox reveal the fate of a haploid sex-determining region after a transition to homothallism.</title>
        <authorList>
            <person name="Yamamoto K."/>
            <person name="Hamaji T."/>
            <person name="Kawai-Toyooka H."/>
            <person name="Matsuzaki R."/>
            <person name="Takahashi F."/>
            <person name="Nishimura Y."/>
            <person name="Kawachi M."/>
            <person name="Noguchi H."/>
            <person name="Minakuchi Y."/>
            <person name="Umen J.G."/>
            <person name="Toyoda A."/>
            <person name="Nozaki H."/>
        </authorList>
    </citation>
    <scope>NUCLEOTIDE SEQUENCE</scope>
    <source>
        <strain evidence="1">NIES-3780</strain>
    </source>
</reference>
<gene>
    <name evidence="1" type="ORF">Vafri_14280</name>
</gene>
<dbReference type="Gene3D" id="3.40.50.11350">
    <property type="match status" value="1"/>
</dbReference>
<proteinExistence type="predicted"/>
<dbReference type="Proteomes" id="UP000747399">
    <property type="component" value="Unassembled WGS sequence"/>
</dbReference>
<accession>A0A8J4BFA4</accession>
<name>A0A8J4BFA4_9CHLO</name>
<evidence type="ECO:0000313" key="1">
    <source>
        <dbReference type="EMBL" id="GIL59525.1"/>
    </source>
</evidence>
<keyword evidence="2" id="KW-1185">Reference proteome</keyword>
<organism evidence="1 2">
    <name type="scientific">Volvox africanus</name>
    <dbReference type="NCBI Taxonomy" id="51714"/>
    <lineage>
        <taxon>Eukaryota</taxon>
        <taxon>Viridiplantae</taxon>
        <taxon>Chlorophyta</taxon>
        <taxon>core chlorophytes</taxon>
        <taxon>Chlorophyceae</taxon>
        <taxon>CS clade</taxon>
        <taxon>Chlamydomonadales</taxon>
        <taxon>Volvocaceae</taxon>
        <taxon>Volvox</taxon>
    </lineage>
</organism>
<evidence type="ECO:0000313" key="2">
    <source>
        <dbReference type="Proteomes" id="UP000747399"/>
    </source>
</evidence>
<sequence length="352" mass="40816">MSGILRCIALVKLLAVAEVFLLFLETFLVMATTERPECLEPHRQLIEEYKTFHNANKFSPDAQYLVHTCWERQTCAGTGDRIRGALWLLRVAITYKKILLVDWERPGPLTEFLVPNEVDWTFTGFNASHFHADNTLSTDDFNDAVYRQVPSALEKFRATKTYHTNTNQHFDINIMVGITPITDLHRDGSCYFRLLFKPNPDIVSRGEEYLRQLYGFAPTDYIAWHWRHYDIEQDTEKSVKIPELHRTLDCAQELAQNVGLDTYKQPILLLTDFHAFRQMVSHGEFRRLVTPPIVPRYIDKGVHAYADYIGIFVDLYLMSRGRCLLTSRSGFSDMAVWMGGIRLLTCNRPMHC</sequence>
<dbReference type="EMBL" id="BNCO01000035">
    <property type="protein sequence ID" value="GIL59525.1"/>
    <property type="molecule type" value="Genomic_DNA"/>
</dbReference>
<protein>
    <recommendedName>
        <fullName evidence="3">O-fucosyltransferase family protein</fullName>
    </recommendedName>
</protein>
<dbReference type="AlphaFoldDB" id="A0A8J4BFA4"/>
<evidence type="ECO:0008006" key="3">
    <source>
        <dbReference type="Google" id="ProtNLM"/>
    </source>
</evidence>